<dbReference type="RefSeq" id="WP_181731914.1">
    <property type="nucleotide sequence ID" value="NZ_JACEIR010000004.1"/>
</dbReference>
<proteinExistence type="predicted"/>
<organism evidence="1 2">
    <name type="scientific">Thermoactinomyces intermedius</name>
    <dbReference type="NCBI Taxonomy" id="2024"/>
    <lineage>
        <taxon>Bacteria</taxon>
        <taxon>Bacillati</taxon>
        <taxon>Bacillota</taxon>
        <taxon>Bacilli</taxon>
        <taxon>Bacillales</taxon>
        <taxon>Thermoactinomycetaceae</taxon>
        <taxon>Thermoactinomyces</taxon>
    </lineage>
</organism>
<evidence type="ECO:0000313" key="2">
    <source>
        <dbReference type="Proteomes" id="UP000633619"/>
    </source>
</evidence>
<name>A0A8I1A4I8_THEIN</name>
<dbReference type="AlphaFoldDB" id="A0A8I1A4I8"/>
<keyword evidence="2" id="KW-1185">Reference proteome</keyword>
<comment type="caution">
    <text evidence="1">The sequence shown here is derived from an EMBL/GenBank/DDBJ whole genome shotgun (WGS) entry which is preliminary data.</text>
</comment>
<dbReference type="EMBL" id="JAECVW010000002">
    <property type="protein sequence ID" value="MBH8594679.1"/>
    <property type="molecule type" value="Genomic_DNA"/>
</dbReference>
<protein>
    <submittedName>
        <fullName evidence="1">Uncharacterized protein</fullName>
    </submittedName>
</protein>
<accession>A0A8I1A4I8</accession>
<sequence length="104" mass="12218">MLSFDENQLKSVLIEEEGIEESKTSFIIENLKKLDDLLQETMDQWMKDRSISNFNVEGVDLKFIMEKGKVNFHNALTIMNTFLYDPNLAKTYRKNPYTFSGPMR</sequence>
<gene>
    <name evidence="1" type="ORF">I8U20_04970</name>
</gene>
<evidence type="ECO:0000313" key="1">
    <source>
        <dbReference type="EMBL" id="MBH8594679.1"/>
    </source>
</evidence>
<dbReference type="Proteomes" id="UP000633619">
    <property type="component" value="Unassembled WGS sequence"/>
</dbReference>
<reference evidence="1 2" key="1">
    <citation type="submission" date="2020-12" db="EMBL/GenBank/DDBJ databases">
        <title>WGS of Thermoactinomyces spp.</title>
        <authorList>
            <person name="Cheng K."/>
        </authorList>
    </citation>
    <scope>NUCLEOTIDE SEQUENCE [LARGE SCALE GENOMIC DNA]</scope>
    <source>
        <strain evidence="2">CICC 10671\DSM 43846</strain>
    </source>
</reference>